<dbReference type="SUPFAM" id="SSF56112">
    <property type="entry name" value="Protein kinase-like (PK-like)"/>
    <property type="match status" value="1"/>
</dbReference>
<protein>
    <recommendedName>
        <fullName evidence="5">Protein kinase domain-containing protein</fullName>
    </recommendedName>
</protein>
<dbReference type="PANTHER" id="PTHR48016">
    <property type="entry name" value="MAP KINASE KINASE KINASE SSK2-RELATED-RELATED"/>
    <property type="match status" value="1"/>
</dbReference>
<evidence type="ECO:0000259" key="5">
    <source>
        <dbReference type="PROSITE" id="PS50011"/>
    </source>
</evidence>
<dbReference type="EMBL" id="RBNI01017436">
    <property type="protein sequence ID" value="RUP02830.1"/>
    <property type="molecule type" value="Genomic_DNA"/>
</dbReference>
<dbReference type="InterPro" id="IPR000719">
    <property type="entry name" value="Prot_kinase_dom"/>
</dbReference>
<evidence type="ECO:0000313" key="7">
    <source>
        <dbReference type="Proteomes" id="UP000268093"/>
    </source>
</evidence>
<feature type="domain" description="Protein kinase" evidence="5">
    <location>
        <begin position="1"/>
        <end position="83"/>
    </location>
</feature>
<dbReference type="Proteomes" id="UP000268093">
    <property type="component" value="Unassembled WGS sequence"/>
</dbReference>
<evidence type="ECO:0000256" key="1">
    <source>
        <dbReference type="ARBA" id="ARBA00022679"/>
    </source>
</evidence>
<comment type="caution">
    <text evidence="6">The sequence shown here is derived from an EMBL/GenBank/DDBJ whole genome shotgun (WGS) entry which is preliminary data.</text>
</comment>
<dbReference type="OrthoDB" id="4062651at2759"/>
<evidence type="ECO:0000256" key="4">
    <source>
        <dbReference type="ARBA" id="ARBA00022840"/>
    </source>
</evidence>
<dbReference type="InterPro" id="IPR011009">
    <property type="entry name" value="Kinase-like_dom_sf"/>
</dbReference>
<accession>A0A433AJF3</accession>
<sequence>MNLKNCNVVATFGTGEVGKLAYILMKKHDGDVRGSLANLTGAQLEEVAREVFGQMLDGVAYLHSNGIAHRDIKSKNSLGRHGF</sequence>
<keyword evidence="4" id="KW-0067">ATP-binding</keyword>
<keyword evidence="7" id="KW-1185">Reference proteome</keyword>
<dbReference type="InterPro" id="IPR050538">
    <property type="entry name" value="MAP_kinase_kinase_kinase"/>
</dbReference>
<dbReference type="Pfam" id="PF00069">
    <property type="entry name" value="Pkinase"/>
    <property type="match status" value="1"/>
</dbReference>
<keyword evidence="1" id="KW-0808">Transferase</keyword>
<dbReference type="PROSITE" id="PS50011">
    <property type="entry name" value="PROTEIN_KINASE_DOM"/>
    <property type="match status" value="1"/>
</dbReference>
<dbReference type="AlphaFoldDB" id="A0A433AJF3"/>
<evidence type="ECO:0000313" key="6">
    <source>
        <dbReference type="EMBL" id="RUP02830.1"/>
    </source>
</evidence>
<dbReference type="PANTHER" id="PTHR48016:SF56">
    <property type="entry name" value="MAPKK KINASE"/>
    <property type="match status" value="1"/>
</dbReference>
<dbReference type="GO" id="GO:0005524">
    <property type="term" value="F:ATP binding"/>
    <property type="evidence" value="ECO:0007669"/>
    <property type="project" value="UniProtKB-KW"/>
</dbReference>
<name>A0A433AJF3_9FUNG</name>
<organism evidence="6 7">
    <name type="scientific">Jimgerdemannia flammicorona</name>
    <dbReference type="NCBI Taxonomy" id="994334"/>
    <lineage>
        <taxon>Eukaryota</taxon>
        <taxon>Fungi</taxon>
        <taxon>Fungi incertae sedis</taxon>
        <taxon>Mucoromycota</taxon>
        <taxon>Mucoromycotina</taxon>
        <taxon>Endogonomycetes</taxon>
        <taxon>Endogonales</taxon>
        <taxon>Endogonaceae</taxon>
        <taxon>Jimgerdemannia</taxon>
    </lineage>
</organism>
<dbReference type="GO" id="GO:0004672">
    <property type="term" value="F:protein kinase activity"/>
    <property type="evidence" value="ECO:0007669"/>
    <property type="project" value="InterPro"/>
</dbReference>
<keyword evidence="2" id="KW-0547">Nucleotide-binding</keyword>
<dbReference type="GO" id="GO:0000165">
    <property type="term" value="P:MAPK cascade"/>
    <property type="evidence" value="ECO:0007669"/>
    <property type="project" value="UniProtKB-ARBA"/>
</dbReference>
<evidence type="ECO:0000256" key="3">
    <source>
        <dbReference type="ARBA" id="ARBA00022777"/>
    </source>
</evidence>
<gene>
    <name evidence="6" type="ORF">BC936DRAFT_140615</name>
</gene>
<proteinExistence type="predicted"/>
<reference evidence="6 7" key="1">
    <citation type="journal article" date="2018" name="New Phytol.">
        <title>Phylogenomics of Endogonaceae and evolution of mycorrhizas within Mucoromycota.</title>
        <authorList>
            <person name="Chang Y."/>
            <person name="Desiro A."/>
            <person name="Na H."/>
            <person name="Sandor L."/>
            <person name="Lipzen A."/>
            <person name="Clum A."/>
            <person name="Barry K."/>
            <person name="Grigoriev I.V."/>
            <person name="Martin F.M."/>
            <person name="Stajich J.E."/>
            <person name="Smith M.E."/>
            <person name="Bonito G."/>
            <person name="Spatafora J.W."/>
        </authorList>
    </citation>
    <scope>NUCLEOTIDE SEQUENCE [LARGE SCALE GENOMIC DNA]</scope>
    <source>
        <strain evidence="6 7">GMNB39</strain>
    </source>
</reference>
<evidence type="ECO:0000256" key="2">
    <source>
        <dbReference type="ARBA" id="ARBA00022741"/>
    </source>
</evidence>
<keyword evidence="3" id="KW-0418">Kinase</keyword>
<dbReference type="Gene3D" id="1.10.510.10">
    <property type="entry name" value="Transferase(Phosphotransferase) domain 1"/>
    <property type="match status" value="1"/>
</dbReference>